<organism evidence="2 3">
    <name type="scientific">Ceratopteris richardii</name>
    <name type="common">Triangle waterfern</name>
    <dbReference type="NCBI Taxonomy" id="49495"/>
    <lineage>
        <taxon>Eukaryota</taxon>
        <taxon>Viridiplantae</taxon>
        <taxon>Streptophyta</taxon>
        <taxon>Embryophyta</taxon>
        <taxon>Tracheophyta</taxon>
        <taxon>Polypodiopsida</taxon>
        <taxon>Polypodiidae</taxon>
        <taxon>Polypodiales</taxon>
        <taxon>Pteridineae</taxon>
        <taxon>Pteridaceae</taxon>
        <taxon>Parkerioideae</taxon>
        <taxon>Ceratopteris</taxon>
    </lineage>
</organism>
<proteinExistence type="predicted"/>
<dbReference type="PANTHER" id="PTHR44013">
    <property type="entry name" value="ZINC-TYPE ALCOHOL DEHYDROGENASE-LIKE PROTEIN C16A3.02C"/>
    <property type="match status" value="1"/>
</dbReference>
<evidence type="ECO:0000313" key="2">
    <source>
        <dbReference type="EMBL" id="KAH7286235.1"/>
    </source>
</evidence>
<dbReference type="SMART" id="SM00829">
    <property type="entry name" value="PKS_ER"/>
    <property type="match status" value="1"/>
</dbReference>
<feature type="domain" description="Enoyl reductase (ER)" evidence="1">
    <location>
        <begin position="19"/>
        <end position="330"/>
    </location>
</feature>
<accession>A0A8T2QRZ3</accession>
<dbReference type="CDD" id="cd08267">
    <property type="entry name" value="MDR1"/>
    <property type="match status" value="1"/>
</dbReference>
<dbReference type="EMBL" id="CM035438">
    <property type="protein sequence ID" value="KAH7286235.1"/>
    <property type="molecule type" value="Genomic_DNA"/>
</dbReference>
<dbReference type="InterPro" id="IPR052733">
    <property type="entry name" value="Chloroplast_QOR"/>
</dbReference>
<comment type="caution">
    <text evidence="2">The sequence shown here is derived from an EMBL/GenBank/DDBJ whole genome shotgun (WGS) entry which is preliminary data.</text>
</comment>
<dbReference type="Pfam" id="PF08240">
    <property type="entry name" value="ADH_N"/>
    <property type="match status" value="1"/>
</dbReference>
<dbReference type="SUPFAM" id="SSF50129">
    <property type="entry name" value="GroES-like"/>
    <property type="match status" value="1"/>
</dbReference>
<dbReference type="GO" id="GO:0016491">
    <property type="term" value="F:oxidoreductase activity"/>
    <property type="evidence" value="ECO:0007669"/>
    <property type="project" value="InterPro"/>
</dbReference>
<evidence type="ECO:0000313" key="3">
    <source>
        <dbReference type="Proteomes" id="UP000825935"/>
    </source>
</evidence>
<dbReference type="OrthoDB" id="48317at2759"/>
<dbReference type="InterPro" id="IPR036291">
    <property type="entry name" value="NAD(P)-bd_dom_sf"/>
</dbReference>
<gene>
    <name evidence="2" type="ORF">KP509_33G065300</name>
</gene>
<dbReference type="Gene3D" id="3.40.50.720">
    <property type="entry name" value="NAD(P)-binding Rossmann-like Domain"/>
    <property type="match status" value="1"/>
</dbReference>
<protein>
    <recommendedName>
        <fullName evidence="1">Enoyl reductase (ER) domain-containing protein</fullName>
    </recommendedName>
</protein>
<dbReference type="OMA" id="QECHSFL"/>
<dbReference type="Proteomes" id="UP000825935">
    <property type="component" value="Chromosome 33"/>
</dbReference>
<dbReference type="AlphaFoldDB" id="A0A8T2QRZ3"/>
<dbReference type="InterPro" id="IPR011032">
    <property type="entry name" value="GroES-like_sf"/>
</dbReference>
<evidence type="ECO:0000259" key="1">
    <source>
        <dbReference type="SMART" id="SM00829"/>
    </source>
</evidence>
<dbReference type="Gene3D" id="3.90.180.10">
    <property type="entry name" value="Medium-chain alcohol dehydrogenases, catalytic domain"/>
    <property type="match status" value="1"/>
</dbReference>
<name>A0A8T2QRZ3_CERRI</name>
<reference evidence="2" key="1">
    <citation type="submission" date="2021-08" db="EMBL/GenBank/DDBJ databases">
        <title>WGS assembly of Ceratopteris richardii.</title>
        <authorList>
            <person name="Marchant D.B."/>
            <person name="Chen G."/>
            <person name="Jenkins J."/>
            <person name="Shu S."/>
            <person name="Leebens-Mack J."/>
            <person name="Grimwood J."/>
            <person name="Schmutz J."/>
            <person name="Soltis P."/>
            <person name="Soltis D."/>
            <person name="Chen Z.-H."/>
        </authorList>
    </citation>
    <scope>NUCLEOTIDE SEQUENCE</scope>
    <source>
        <strain evidence="2">Whitten #5841</strain>
        <tissue evidence="2">Leaf</tissue>
    </source>
</reference>
<keyword evidence="3" id="KW-1185">Reference proteome</keyword>
<dbReference type="InterPro" id="IPR013154">
    <property type="entry name" value="ADH-like_N"/>
</dbReference>
<dbReference type="InterPro" id="IPR020843">
    <property type="entry name" value="ER"/>
</dbReference>
<sequence>MAQPQQNLMRTLQYSSYGGGASALQHVQVPIPVPRKGEILVKVECASVNPVDWKVQSGALRPLLPPKFPHIPGTDIAGEVVAVGPEVTSFQEGDKVFSWLNLMVGGSLAEFAVAPIKSTVQKPQEISSSDACCLPVAGLTALQGIRDYAGISIDGSSQANVLIPGASGGVGIYAVQIAKLAGAHVTATCGARNMDFVRSLGADEVLDYKSKEGIELISPSGRAYDAVINCTSGISWSTFKARLKPVAKVVDLTPNVKSLATTAMQKLSFCHAQELVPFILSGKAEDLQFLAELVRDGKLRTFIDSQYPLSRAEDAWARSIDGHATGKIVVTVD</sequence>
<dbReference type="Pfam" id="PF13602">
    <property type="entry name" value="ADH_zinc_N_2"/>
    <property type="match status" value="1"/>
</dbReference>
<dbReference type="PANTHER" id="PTHR44013:SF1">
    <property type="entry name" value="ZINC-TYPE ALCOHOL DEHYDROGENASE-LIKE PROTEIN C16A3.02C"/>
    <property type="match status" value="1"/>
</dbReference>
<dbReference type="SUPFAM" id="SSF51735">
    <property type="entry name" value="NAD(P)-binding Rossmann-fold domains"/>
    <property type="match status" value="1"/>
</dbReference>